<keyword evidence="5" id="KW-0812">Transmembrane</keyword>
<accession>A0A4V2SFZ5</accession>
<dbReference type="InterPro" id="IPR004089">
    <property type="entry name" value="MCPsignal_dom"/>
</dbReference>
<dbReference type="InterPro" id="IPR003660">
    <property type="entry name" value="HAMP_dom"/>
</dbReference>
<dbReference type="PRINTS" id="PR00260">
    <property type="entry name" value="CHEMTRNSDUCR"/>
</dbReference>
<feature type="domain" description="Methyl-accepting transducer" evidence="6">
    <location>
        <begin position="399"/>
        <end position="628"/>
    </location>
</feature>
<dbReference type="GO" id="GO:0004888">
    <property type="term" value="F:transmembrane signaling receptor activity"/>
    <property type="evidence" value="ECO:0007669"/>
    <property type="project" value="InterPro"/>
</dbReference>
<protein>
    <submittedName>
        <fullName evidence="8">Methyl-accepting chemotaxis protein</fullName>
    </submittedName>
</protein>
<evidence type="ECO:0000256" key="3">
    <source>
        <dbReference type="ARBA" id="ARBA00029447"/>
    </source>
</evidence>
<gene>
    <name evidence="8" type="ORF">EV684_11580</name>
</gene>
<dbReference type="GeneID" id="99685291"/>
<keyword evidence="2" id="KW-0488">Methylation</keyword>
<evidence type="ECO:0000256" key="1">
    <source>
        <dbReference type="ARBA" id="ARBA00004370"/>
    </source>
</evidence>
<dbReference type="Pfam" id="PF00015">
    <property type="entry name" value="MCPsignal"/>
    <property type="match status" value="1"/>
</dbReference>
<sequence>MLSVLDRWSLSRKLTLIGVLAFALLVVPGTLALNSALAEVRHARHELDGLAPAKALIQMARLTAQHRGLSNGALGGNAEAEAQRASLGTKIDAAAALARDAVAGLGQPVLAERLDRLLAAERELGEAVAARRIDAQSSFERHTALVARQLDLLYDVTAESQIVLHPVASGYFLQDATLNHLPQLSELLGQLRGAGMGLLVRGEASPAQRTRLSGLVERVRGVEGELARALAHATEADPALAQALGAASREAHEAVVQGLEFVAREVVDAPTLDHPSADWWKRTTEVIDLQYKLGEQAVGALQSELQHDADTRLTRLGWAMALLLLLGTTTAWLMWQIARRSARSLETAIEAAHAVAAGDLGRSLPLPPENARDEGQRMLRAMHAMCTQLVGLVGTVRDNAAQIATASSEIANGNADLSARTEQQASSLQQTAASMEQMTATVAQTSEHAHQASRMASAAAEAAGRGGEVVQRVASTMAEIEAGSRRIGDIVGTIDSIAFQTNILALNAAVEAARAGEHGRGFAVVASEVRALSQRSAEAARQVRALIAGSSTAVQAGGTLARSAGEDMQAIVEQVRRVAALIAEITAASGEQTEGIGQVNAAVGDLDRTTQQNAALVEQSAAAAESLRQQAARLAQAVGAFRLERG</sequence>
<keyword evidence="4" id="KW-0807">Transducer</keyword>
<dbReference type="PANTHER" id="PTHR43531:SF14">
    <property type="entry name" value="METHYL-ACCEPTING CHEMOTAXIS PROTEIN I-RELATED"/>
    <property type="match status" value="1"/>
</dbReference>
<dbReference type="InterPro" id="IPR004090">
    <property type="entry name" value="Chemotax_Me-accpt_rcpt"/>
</dbReference>
<feature type="domain" description="HAMP" evidence="7">
    <location>
        <begin position="339"/>
        <end position="394"/>
    </location>
</feature>
<dbReference type="RefSeq" id="WP_243651241.1">
    <property type="nucleotide sequence ID" value="NZ_CP181386.1"/>
</dbReference>
<evidence type="ECO:0000259" key="7">
    <source>
        <dbReference type="PROSITE" id="PS50885"/>
    </source>
</evidence>
<reference evidence="8 9" key="1">
    <citation type="submission" date="2019-03" db="EMBL/GenBank/DDBJ databases">
        <title>Genomic Encyclopedia of Type Strains, Phase IV (KMG-IV): sequencing the most valuable type-strain genomes for metagenomic binning, comparative biology and taxonomic classification.</title>
        <authorList>
            <person name="Goeker M."/>
        </authorList>
    </citation>
    <scope>NUCLEOTIDE SEQUENCE [LARGE SCALE GENOMIC DNA]</scope>
    <source>
        <strain evidence="8 9">DSM 1709</strain>
    </source>
</reference>
<evidence type="ECO:0000313" key="8">
    <source>
        <dbReference type="EMBL" id="TCO99287.1"/>
    </source>
</evidence>
<evidence type="ECO:0000256" key="5">
    <source>
        <dbReference type="SAM" id="Phobius"/>
    </source>
</evidence>
<dbReference type="SMART" id="SM00283">
    <property type="entry name" value="MA"/>
    <property type="match status" value="1"/>
</dbReference>
<evidence type="ECO:0000313" key="9">
    <source>
        <dbReference type="Proteomes" id="UP000295106"/>
    </source>
</evidence>
<dbReference type="Proteomes" id="UP000295106">
    <property type="component" value="Unassembled WGS sequence"/>
</dbReference>
<organism evidence="8 9">
    <name type="scientific">Rubrivivax gelatinosus</name>
    <name type="common">Rhodocyclus gelatinosus</name>
    <name type="synonym">Rhodopseudomonas gelatinosa</name>
    <dbReference type="NCBI Taxonomy" id="28068"/>
    <lineage>
        <taxon>Bacteria</taxon>
        <taxon>Pseudomonadati</taxon>
        <taxon>Pseudomonadota</taxon>
        <taxon>Betaproteobacteria</taxon>
        <taxon>Burkholderiales</taxon>
        <taxon>Sphaerotilaceae</taxon>
        <taxon>Rubrivivax</taxon>
    </lineage>
</organism>
<dbReference type="CDD" id="cd11386">
    <property type="entry name" value="MCP_signal"/>
    <property type="match status" value="1"/>
</dbReference>
<dbReference type="FunFam" id="1.10.287.950:FF:000001">
    <property type="entry name" value="Methyl-accepting chemotaxis sensory transducer"/>
    <property type="match status" value="1"/>
</dbReference>
<dbReference type="PROSITE" id="PS50111">
    <property type="entry name" value="CHEMOTAXIS_TRANSDUC_2"/>
    <property type="match status" value="1"/>
</dbReference>
<keyword evidence="5" id="KW-0472">Membrane</keyword>
<dbReference type="InterPro" id="IPR013587">
    <property type="entry name" value="Nitrate/nitrite_sensing"/>
</dbReference>
<comment type="similarity">
    <text evidence="3">Belongs to the methyl-accepting chemotaxis (MCP) protein family.</text>
</comment>
<dbReference type="InterPro" id="IPR051310">
    <property type="entry name" value="MCP_chemotaxis"/>
</dbReference>
<dbReference type="PANTHER" id="PTHR43531">
    <property type="entry name" value="PROTEIN ICFG"/>
    <property type="match status" value="1"/>
</dbReference>
<dbReference type="PROSITE" id="PS50885">
    <property type="entry name" value="HAMP"/>
    <property type="match status" value="1"/>
</dbReference>
<keyword evidence="5" id="KW-1133">Transmembrane helix</keyword>
<proteinExistence type="inferred from homology"/>
<evidence type="ECO:0000256" key="4">
    <source>
        <dbReference type="PROSITE-ProRule" id="PRU00284"/>
    </source>
</evidence>
<dbReference type="GO" id="GO:0005886">
    <property type="term" value="C:plasma membrane"/>
    <property type="evidence" value="ECO:0007669"/>
    <property type="project" value="TreeGrafter"/>
</dbReference>
<dbReference type="GO" id="GO:0007165">
    <property type="term" value="P:signal transduction"/>
    <property type="evidence" value="ECO:0007669"/>
    <property type="project" value="UniProtKB-KW"/>
</dbReference>
<feature type="transmembrane region" description="Helical" evidence="5">
    <location>
        <begin position="316"/>
        <end position="335"/>
    </location>
</feature>
<evidence type="ECO:0000256" key="2">
    <source>
        <dbReference type="ARBA" id="ARBA00022481"/>
    </source>
</evidence>
<dbReference type="Pfam" id="PF08376">
    <property type="entry name" value="NIT"/>
    <property type="match status" value="1"/>
</dbReference>
<dbReference type="GO" id="GO:0006935">
    <property type="term" value="P:chemotaxis"/>
    <property type="evidence" value="ECO:0007669"/>
    <property type="project" value="InterPro"/>
</dbReference>
<dbReference type="SUPFAM" id="SSF58104">
    <property type="entry name" value="Methyl-accepting chemotaxis protein (MCP) signaling domain"/>
    <property type="match status" value="1"/>
</dbReference>
<evidence type="ECO:0000259" key="6">
    <source>
        <dbReference type="PROSITE" id="PS50111"/>
    </source>
</evidence>
<dbReference type="Gene3D" id="1.10.287.950">
    <property type="entry name" value="Methyl-accepting chemotaxis protein"/>
    <property type="match status" value="1"/>
</dbReference>
<comment type="subcellular location">
    <subcellularLocation>
        <location evidence="1">Membrane</location>
    </subcellularLocation>
</comment>
<dbReference type="EMBL" id="SLXD01000015">
    <property type="protein sequence ID" value="TCO99287.1"/>
    <property type="molecule type" value="Genomic_DNA"/>
</dbReference>
<name>A0A4V2SFZ5_RUBGE</name>
<comment type="caution">
    <text evidence="8">The sequence shown here is derived from an EMBL/GenBank/DDBJ whole genome shotgun (WGS) entry which is preliminary data.</text>
</comment>
<dbReference type="AlphaFoldDB" id="A0A4V2SFZ5"/>